<dbReference type="OrthoDB" id="6475849at2759"/>
<dbReference type="InterPro" id="IPR000718">
    <property type="entry name" value="Peptidase_M13"/>
</dbReference>
<dbReference type="WBParaSite" id="EVEC_0001025901-mRNA-1">
    <property type="protein sequence ID" value="EVEC_0001025901-mRNA-1"/>
    <property type="gene ID" value="EVEC_0001025901"/>
</dbReference>
<dbReference type="PANTHER" id="PTHR11733:SF240">
    <property type="entry name" value="GH14155P-RELATED"/>
    <property type="match status" value="1"/>
</dbReference>
<name>A0A0N4VHF8_ENTVE</name>
<keyword evidence="11" id="KW-1185">Reference proteome</keyword>
<sequence>MVKYYQKCLDTDPSSNRNNATYVKQLISDFLKVTGIPFPSVDGKSLNAISKEQFGKAVGYLWGRMNIPTFLSPWVDTNWIVPRRGYVLLLDQPTLIYGKNYYLRAWNQTEEEYRKKITHVLKVLNPGVSNDVLTKDINSIIQLEDTIARNFLNAEALRRLYARQFNMYTTSVASSEFEFIDFPSLLAELSHYGDSNVKDSFASSSFKFIIQEPEMLKNMGKQIMARTSPFDPRTIANYFNIRLVLDNYKYIQDVIRQFKKNCLIITDERAYDCIDATMNNLQYSNARIFLEAAYPKQNDRDLLRSKIAELTETIMVSFRGMLDQLRWMDDSTKSGAYDKIDYLVRNMAYPDFIVNDTLLTQYYQEMELFEDTDTLKNIEDKIFRWSMWKTLSRLNRPQYQRDHFDLPPGLVNAWYLPQLNSLTLPLGILNEPFYNMNWPSSLNYGSLGVIAGHELTHGFDDEGVQWDGVGSLNQWMENSSYSEFQAMAKCVIDEYHGFCPPKMPCLDGELTQGENIADNGGIHAAYRAYKNYANLYGEEPLLDDQALSQFSHDQLFFIGFAQVWCESNRTMYGTLEHDLTNPHSPSIFRVLGTVQNFPAFKNAFNCPLGAKYAPEKHCNVWVSNVTDASCQTKELDSYAKAVTYLQDSMDLTKDPCNNFYEYACGNYKLEKSFAVMRKNNYRIMLLLKQTIHTPKALVKTRRFYNKCKTTRQDYKNQIANGTAIKKIMDNFSIATGLQFSMITAQGEDVVFDLTPTKIGQALGYLSRRGVNTLLTPMVDTDWPNPKNYKFFLDQNTLYYSKSYYKEEAWNTIKDSYKTSVIDLFNSYSRLLSKVSKFLIFYLASATYSTDDTTRRTYKRSLNNYTEGSSDKYKFVNITAYFEALSKGYSELTVYFSEHMFDFYVMEPDKIAKLSGDFDNMDKSTVANYLNYRLLIAFSDYLPEYRANNIVFKEDNLGRRRRGRIFARNFDLCAYETLNLMQYANARFYIDYLYPTEADRGRIRNSILNAFNGMLLQLPWIDKEKTLPEAERKISDLQKNYAFPDFIVNDTRLDAYYEKMALLDTDSYFDMREKLDDFNFQLLYKTLPGNDPVDRKDFLGPPGTVNAWYQPELNSITFPAGILMTPFFDLNWPASLNYGGIGVVIGHELSHGFDDEGVQWNGDGTLVDWMSPDAHYKFNLMAKCVQDEYSGFCPLKNTTYNPQCVNGDNTQGENIADNAGIHAAWNSYKDYIALRGPDPQLPDNTLGQLTHDQLFFLSFAQVWCQRPSSTEALYTQLMTDPHSPSNLRVLGTIQNFPAFRTAFQCPRGSVYSPEKHCSVWVPEIVS</sequence>
<dbReference type="Gene3D" id="1.10.1380.10">
    <property type="entry name" value="Neutral endopeptidase , domain2"/>
    <property type="match status" value="2"/>
</dbReference>
<evidence type="ECO:0000256" key="1">
    <source>
        <dbReference type="ARBA" id="ARBA00001947"/>
    </source>
</evidence>
<dbReference type="InterPro" id="IPR024079">
    <property type="entry name" value="MetalloPept_cat_dom_sf"/>
</dbReference>
<dbReference type="Pfam" id="PF01431">
    <property type="entry name" value="Peptidase_M13"/>
    <property type="match status" value="2"/>
</dbReference>
<dbReference type="Proteomes" id="UP000274131">
    <property type="component" value="Unassembled WGS sequence"/>
</dbReference>
<dbReference type="InterPro" id="IPR042089">
    <property type="entry name" value="Peptidase_M13_dom_2"/>
</dbReference>
<evidence type="ECO:0000313" key="10">
    <source>
        <dbReference type="EMBL" id="VDD94853.1"/>
    </source>
</evidence>
<reference evidence="12" key="1">
    <citation type="submission" date="2017-02" db="UniProtKB">
        <authorList>
            <consortium name="WormBaseParasite"/>
        </authorList>
    </citation>
    <scope>IDENTIFICATION</scope>
</reference>
<keyword evidence="3" id="KW-0645">Protease</keyword>
<dbReference type="GO" id="GO:0016485">
    <property type="term" value="P:protein processing"/>
    <property type="evidence" value="ECO:0007669"/>
    <property type="project" value="TreeGrafter"/>
</dbReference>
<dbReference type="STRING" id="51028.A0A0N4VHF8"/>
<dbReference type="EMBL" id="UXUI01010167">
    <property type="protein sequence ID" value="VDD94853.1"/>
    <property type="molecule type" value="Genomic_DNA"/>
</dbReference>
<dbReference type="GO" id="GO:0046872">
    <property type="term" value="F:metal ion binding"/>
    <property type="evidence" value="ECO:0007669"/>
    <property type="project" value="UniProtKB-KW"/>
</dbReference>
<dbReference type="InterPro" id="IPR018497">
    <property type="entry name" value="Peptidase_M13_C"/>
</dbReference>
<dbReference type="CDD" id="cd08662">
    <property type="entry name" value="M13"/>
    <property type="match status" value="2"/>
</dbReference>
<evidence type="ECO:0000256" key="6">
    <source>
        <dbReference type="ARBA" id="ARBA00022833"/>
    </source>
</evidence>
<evidence type="ECO:0000256" key="2">
    <source>
        <dbReference type="ARBA" id="ARBA00007357"/>
    </source>
</evidence>
<evidence type="ECO:0000256" key="7">
    <source>
        <dbReference type="ARBA" id="ARBA00023049"/>
    </source>
</evidence>
<dbReference type="GO" id="GO:0004222">
    <property type="term" value="F:metalloendopeptidase activity"/>
    <property type="evidence" value="ECO:0007669"/>
    <property type="project" value="InterPro"/>
</dbReference>
<protein>
    <submittedName>
        <fullName evidence="12">Peptidase_M13 domain-containing protein</fullName>
    </submittedName>
</protein>
<keyword evidence="5" id="KW-0378">Hydrolase</keyword>
<evidence type="ECO:0000256" key="5">
    <source>
        <dbReference type="ARBA" id="ARBA00022801"/>
    </source>
</evidence>
<evidence type="ECO:0000313" key="11">
    <source>
        <dbReference type="Proteomes" id="UP000274131"/>
    </source>
</evidence>
<comment type="similarity">
    <text evidence="2">Belongs to the peptidase M13 family.</text>
</comment>
<feature type="domain" description="Peptidase M13 C-terminal" evidence="8">
    <location>
        <begin position="1105"/>
        <end position="1318"/>
    </location>
</feature>
<evidence type="ECO:0000256" key="4">
    <source>
        <dbReference type="ARBA" id="ARBA00022723"/>
    </source>
</evidence>
<keyword evidence="4" id="KW-0479">Metal-binding</keyword>
<dbReference type="InterPro" id="IPR008753">
    <property type="entry name" value="Peptidase_M13_N"/>
</dbReference>
<evidence type="ECO:0000256" key="3">
    <source>
        <dbReference type="ARBA" id="ARBA00022670"/>
    </source>
</evidence>
<keyword evidence="6" id="KW-0862">Zinc</keyword>
<gene>
    <name evidence="10" type="ORF">EVEC_LOCUS9604</name>
</gene>
<dbReference type="PROSITE" id="PS51885">
    <property type="entry name" value="NEPRILYSIN"/>
    <property type="match status" value="2"/>
</dbReference>
<dbReference type="Pfam" id="PF05649">
    <property type="entry name" value="Peptidase_M13_N"/>
    <property type="match status" value="2"/>
</dbReference>
<accession>A0A0N4VHF8</accession>
<evidence type="ECO:0000313" key="12">
    <source>
        <dbReference type="WBParaSite" id="EVEC_0001025901-mRNA-1"/>
    </source>
</evidence>
<reference evidence="10 11" key="2">
    <citation type="submission" date="2018-10" db="EMBL/GenBank/DDBJ databases">
        <authorList>
            <consortium name="Pathogen Informatics"/>
        </authorList>
    </citation>
    <scope>NUCLEOTIDE SEQUENCE [LARGE SCALE GENOMIC DNA]</scope>
</reference>
<dbReference type="Gene3D" id="3.40.390.10">
    <property type="entry name" value="Collagenase (Catalytic Domain)"/>
    <property type="match status" value="2"/>
</dbReference>
<dbReference type="GO" id="GO:0005886">
    <property type="term" value="C:plasma membrane"/>
    <property type="evidence" value="ECO:0007669"/>
    <property type="project" value="TreeGrafter"/>
</dbReference>
<organism evidence="12">
    <name type="scientific">Enterobius vermicularis</name>
    <name type="common">Human pinworm</name>
    <dbReference type="NCBI Taxonomy" id="51028"/>
    <lineage>
        <taxon>Eukaryota</taxon>
        <taxon>Metazoa</taxon>
        <taxon>Ecdysozoa</taxon>
        <taxon>Nematoda</taxon>
        <taxon>Chromadorea</taxon>
        <taxon>Rhabditida</taxon>
        <taxon>Spirurina</taxon>
        <taxon>Oxyuridomorpha</taxon>
        <taxon>Oxyuroidea</taxon>
        <taxon>Oxyuridae</taxon>
        <taxon>Enterobius</taxon>
    </lineage>
</organism>
<dbReference type="PRINTS" id="PR00786">
    <property type="entry name" value="NEPRILYSIN"/>
</dbReference>
<feature type="domain" description="Peptidase M13 N-terminal" evidence="9">
    <location>
        <begin position="655"/>
        <end position="1043"/>
    </location>
</feature>
<feature type="domain" description="Peptidase M13 C-terminal" evidence="8">
    <location>
        <begin position="412"/>
        <end position="620"/>
    </location>
</feature>
<feature type="domain" description="Peptidase M13 N-terminal" evidence="9">
    <location>
        <begin position="2"/>
        <end position="350"/>
    </location>
</feature>
<evidence type="ECO:0000259" key="9">
    <source>
        <dbReference type="Pfam" id="PF05649"/>
    </source>
</evidence>
<comment type="cofactor">
    <cofactor evidence="1">
        <name>Zn(2+)</name>
        <dbReference type="ChEBI" id="CHEBI:29105"/>
    </cofactor>
</comment>
<proteinExistence type="inferred from homology"/>
<dbReference type="PANTHER" id="PTHR11733">
    <property type="entry name" value="ZINC METALLOPROTEASE FAMILY M13 NEPRILYSIN-RELATED"/>
    <property type="match status" value="1"/>
</dbReference>
<dbReference type="SUPFAM" id="SSF55486">
    <property type="entry name" value="Metalloproteases ('zincins'), catalytic domain"/>
    <property type="match status" value="2"/>
</dbReference>
<evidence type="ECO:0000259" key="8">
    <source>
        <dbReference type="Pfam" id="PF01431"/>
    </source>
</evidence>
<keyword evidence="7" id="KW-0482">Metalloprotease</keyword>